<keyword evidence="11" id="KW-1185">Reference proteome</keyword>
<evidence type="ECO:0000256" key="4">
    <source>
        <dbReference type="ARBA" id="ARBA00022729"/>
    </source>
</evidence>
<proteinExistence type="inferred from homology"/>
<evidence type="ECO:0000256" key="1">
    <source>
        <dbReference type="ARBA" id="ARBA00004367"/>
    </source>
</evidence>
<keyword evidence="7" id="KW-1015">Disulfide bond</keyword>
<dbReference type="Proteomes" id="UP001151582">
    <property type="component" value="Unassembled WGS sequence"/>
</dbReference>
<evidence type="ECO:0000256" key="2">
    <source>
        <dbReference type="ARBA" id="ARBA00009918"/>
    </source>
</evidence>
<feature type="region of interest" description="Disordered" evidence="8">
    <location>
        <begin position="238"/>
        <end position="272"/>
    </location>
</feature>
<evidence type="ECO:0000259" key="9">
    <source>
        <dbReference type="PROSITE" id="PS51914"/>
    </source>
</evidence>
<dbReference type="GO" id="GO:0005789">
    <property type="term" value="C:endoplasmic reticulum membrane"/>
    <property type="evidence" value="ECO:0007669"/>
    <property type="project" value="UniProtKB-SubCell"/>
</dbReference>
<dbReference type="Pfam" id="PF07915">
    <property type="entry name" value="PRKCSH"/>
    <property type="match status" value="1"/>
</dbReference>
<feature type="compositionally biased region" description="Polar residues" evidence="8">
    <location>
        <begin position="589"/>
        <end position="598"/>
    </location>
</feature>
<comment type="similarity">
    <text evidence="2">Belongs to the OS-9 family.</text>
</comment>
<protein>
    <recommendedName>
        <fullName evidence="3">Protein OS-9 homolog</fullName>
    </recommendedName>
</protein>
<reference evidence="10" key="1">
    <citation type="submission" date="2022-07" db="EMBL/GenBank/DDBJ databases">
        <title>Phylogenomic reconstructions and comparative analyses of Kickxellomycotina fungi.</title>
        <authorList>
            <person name="Reynolds N.K."/>
            <person name="Stajich J.E."/>
            <person name="Barry K."/>
            <person name="Grigoriev I.V."/>
            <person name="Crous P."/>
            <person name="Smith M.E."/>
        </authorList>
    </citation>
    <scope>NUCLEOTIDE SEQUENCE</scope>
    <source>
        <strain evidence="10">RSA 567</strain>
    </source>
</reference>
<feature type="compositionally biased region" description="Basic and acidic residues" evidence="8">
    <location>
        <begin position="469"/>
        <end position="479"/>
    </location>
</feature>
<dbReference type="AlphaFoldDB" id="A0A9W8ECG6"/>
<feature type="compositionally biased region" description="Basic residues" evidence="8">
    <location>
        <begin position="630"/>
        <end position="640"/>
    </location>
</feature>
<feature type="domain" description="MRH" evidence="9">
    <location>
        <begin position="189"/>
        <end position="346"/>
    </location>
</feature>
<evidence type="ECO:0000256" key="3">
    <source>
        <dbReference type="ARBA" id="ARBA00018727"/>
    </source>
</evidence>
<dbReference type="PANTHER" id="PTHR15414">
    <property type="entry name" value="OS-9-RELATED"/>
    <property type="match status" value="1"/>
</dbReference>
<dbReference type="PANTHER" id="PTHR15414:SF0">
    <property type="entry name" value="ENDOPLASMIC RETICULUM LECTIN 1"/>
    <property type="match status" value="1"/>
</dbReference>
<evidence type="ECO:0000256" key="8">
    <source>
        <dbReference type="SAM" id="MobiDB-lite"/>
    </source>
</evidence>
<feature type="region of interest" description="Disordered" evidence="8">
    <location>
        <begin position="135"/>
        <end position="171"/>
    </location>
</feature>
<feature type="compositionally biased region" description="Acidic residues" evidence="8">
    <location>
        <begin position="139"/>
        <end position="149"/>
    </location>
</feature>
<comment type="caution">
    <text evidence="10">The sequence shown here is derived from an EMBL/GenBank/DDBJ whole genome shotgun (WGS) entry which is preliminary data.</text>
</comment>
<evidence type="ECO:0000256" key="6">
    <source>
        <dbReference type="ARBA" id="ARBA00022824"/>
    </source>
</evidence>
<dbReference type="InterPro" id="IPR045149">
    <property type="entry name" value="OS-9-like"/>
</dbReference>
<accession>A0A9W8ECG6</accession>
<dbReference type="GO" id="GO:0030246">
    <property type="term" value="F:carbohydrate binding"/>
    <property type="evidence" value="ECO:0007669"/>
    <property type="project" value="UniProtKB-KW"/>
</dbReference>
<dbReference type="GO" id="GO:0030968">
    <property type="term" value="P:endoplasmic reticulum unfolded protein response"/>
    <property type="evidence" value="ECO:0007669"/>
    <property type="project" value="InterPro"/>
</dbReference>
<dbReference type="OrthoDB" id="448954at2759"/>
<feature type="compositionally biased region" description="Acidic residues" evidence="8">
    <location>
        <begin position="572"/>
        <end position="584"/>
    </location>
</feature>
<dbReference type="PROSITE" id="PS51914">
    <property type="entry name" value="MRH"/>
    <property type="match status" value="1"/>
</dbReference>
<keyword evidence="5" id="KW-0430">Lectin</keyword>
<comment type="subcellular location">
    <subcellularLocation>
        <location evidence="1">Endoplasmic reticulum membrane</location>
        <topology evidence="1">Peripheral membrane protein</topology>
        <orientation evidence="1">Lumenal side</orientation>
    </subcellularLocation>
</comment>
<feature type="compositionally biased region" description="Basic and acidic residues" evidence="8">
    <location>
        <begin position="448"/>
        <end position="460"/>
    </location>
</feature>
<dbReference type="InterPro" id="IPR009011">
    <property type="entry name" value="Man6P_isomerase_rcpt-bd_dom_sf"/>
</dbReference>
<dbReference type="Gene3D" id="2.70.130.10">
    <property type="entry name" value="Mannose-6-phosphate receptor binding domain"/>
    <property type="match status" value="1"/>
</dbReference>
<dbReference type="InterPro" id="IPR044865">
    <property type="entry name" value="MRH_dom"/>
</dbReference>
<evidence type="ECO:0000313" key="10">
    <source>
        <dbReference type="EMBL" id="KAJ1975872.1"/>
    </source>
</evidence>
<dbReference type="InterPro" id="IPR012913">
    <property type="entry name" value="OS9-like_dom"/>
</dbReference>
<dbReference type="GO" id="GO:0030970">
    <property type="term" value="P:retrograde protein transport, ER to cytosol"/>
    <property type="evidence" value="ECO:0007669"/>
    <property type="project" value="TreeGrafter"/>
</dbReference>
<name>A0A9W8ECG6_9FUNG</name>
<keyword evidence="4" id="KW-0732">Signal</keyword>
<evidence type="ECO:0000313" key="11">
    <source>
        <dbReference type="Proteomes" id="UP001151582"/>
    </source>
</evidence>
<gene>
    <name evidence="10" type="primary">YOS9</name>
    <name evidence="10" type="ORF">H4R34_004177</name>
</gene>
<feature type="region of interest" description="Disordered" evidence="8">
    <location>
        <begin position="612"/>
        <end position="640"/>
    </location>
</feature>
<evidence type="ECO:0000256" key="7">
    <source>
        <dbReference type="ARBA" id="ARBA00023157"/>
    </source>
</evidence>
<dbReference type="SUPFAM" id="SSF50911">
    <property type="entry name" value="Mannose 6-phosphate receptor domain"/>
    <property type="match status" value="1"/>
</dbReference>
<feature type="compositionally biased region" description="Gly residues" evidence="8">
    <location>
        <begin position="481"/>
        <end position="495"/>
    </location>
</feature>
<dbReference type="EMBL" id="JANBQB010000484">
    <property type="protein sequence ID" value="KAJ1975872.1"/>
    <property type="molecule type" value="Genomic_DNA"/>
</dbReference>
<keyword evidence="6" id="KW-0256">Endoplasmic reticulum</keyword>
<feature type="region of interest" description="Disordered" evidence="8">
    <location>
        <begin position="396"/>
        <end position="598"/>
    </location>
</feature>
<organism evidence="10 11">
    <name type="scientific">Dimargaris verticillata</name>
    <dbReference type="NCBI Taxonomy" id="2761393"/>
    <lineage>
        <taxon>Eukaryota</taxon>
        <taxon>Fungi</taxon>
        <taxon>Fungi incertae sedis</taxon>
        <taxon>Zoopagomycota</taxon>
        <taxon>Kickxellomycotina</taxon>
        <taxon>Dimargaritomycetes</taxon>
        <taxon>Dimargaritales</taxon>
        <taxon>Dimargaritaceae</taxon>
        <taxon>Dimargaris</taxon>
    </lineage>
</organism>
<feature type="compositionally biased region" description="Polar residues" evidence="8">
    <location>
        <begin position="513"/>
        <end position="526"/>
    </location>
</feature>
<feature type="compositionally biased region" description="Basic and acidic residues" evidence="8">
    <location>
        <begin position="407"/>
        <end position="419"/>
    </location>
</feature>
<sequence>MPRLLEIGRTLLYGAVIAIGWQAGVQALDASKQSVFDDALAKPLFEVFDDEIVISSTRATAVLGQARIHTQHLPHVLNWQTDLTQLWAQTVVDDASGAPDGADDGLSPWYEPIVMRLTDQMTYVCFTPLSSFPLPISPEDPDTDTDTDQEDLHAESSQHTNTASDGDTAPMDERSQIERGLQLIAPLKSQCLSYFQGWWTYEYCHQGYVRQFRHSPADKRQGIPAISLDFQLGQYSHRTPSLTTPTARPKPGDKQSTAFDDNNGERAQRTSVGADVSYTSLQSYDSQQYLSQEWSGGTLCDLTGKPRTVQIQFHCTPEETPHIAQVHELSTCVYLMVIHMPTLCQDPTFVQKREAAVGQIACHKVVSDQEYADWVQQAHQRQLQLEDRVGAFNQQEEAPIDSQPDAEPGKDSSDPDIKPVPDASDQDAAKPGSNGQTGKGKSKPSTQRKADQTTPKEIRDALAQIVDGKSLERLEKEEGQGDGTEAGQGQQGSGSKGDLNFDEAVIYVADDQGNFQPLEWNTAQDNSARKAGNNEKDGAQRDGSTPAGRNRLTDAQAFRKVHSGHALRKDGEEDVGIDADEDDGWGSSDPHQQRVNDAIASTEQLRQALAKFLLGGQSETRTSRKPEAKKNKKRKKQASS</sequence>
<evidence type="ECO:0000256" key="5">
    <source>
        <dbReference type="ARBA" id="ARBA00022734"/>
    </source>
</evidence>
<dbReference type="GO" id="GO:0005788">
    <property type="term" value="C:endoplasmic reticulum lumen"/>
    <property type="evidence" value="ECO:0007669"/>
    <property type="project" value="TreeGrafter"/>
</dbReference>